<organism evidence="4 5">
    <name type="scientific">Bradyrhizobium pachyrhizi</name>
    <dbReference type="NCBI Taxonomy" id="280333"/>
    <lineage>
        <taxon>Bacteria</taxon>
        <taxon>Pseudomonadati</taxon>
        <taxon>Pseudomonadota</taxon>
        <taxon>Alphaproteobacteria</taxon>
        <taxon>Hyphomicrobiales</taxon>
        <taxon>Nitrobacteraceae</taxon>
        <taxon>Bradyrhizobium</taxon>
    </lineage>
</organism>
<dbReference type="Proteomes" id="UP000436468">
    <property type="component" value="Unassembled WGS sequence"/>
</dbReference>
<accession>A0A844T5I5</accession>
<dbReference type="Pfam" id="PF20434">
    <property type="entry name" value="BD-FAE"/>
    <property type="match status" value="1"/>
</dbReference>
<evidence type="ECO:0000256" key="1">
    <source>
        <dbReference type="ARBA" id="ARBA00022801"/>
    </source>
</evidence>
<evidence type="ECO:0000259" key="3">
    <source>
        <dbReference type="Pfam" id="PF20434"/>
    </source>
</evidence>
<sequence length="330" mass="35407">MFGRIRQSTGGPGMRLAISALAAALMLTDPAAAQQSPMSEAAMPEDLAWKLLELGRVIDPPKTAALYAPLQQKEPYQGVKVERDLKYGPADRHLLDVFTPETAAPARPVLIYIHGGGLIAGNKRAPGSPFYDNIMLWAVKNGFVGVNATYRLAPAFPWPAGAEDIGAIVQWVAENIASRGGEPGRIFLMGQSAGAIHVASYVSHPEFHKVKGGGLAGAIMVSGIYDLTASPAGDAELAYYGSDPSRYAERSSLQGLVASPIPFLITAAELDPPRFVEQFELMKQASCKRPSGCARSFMLPQHSHMSEVYAINTPDTRLTDEILEFAKSVK</sequence>
<protein>
    <submittedName>
        <fullName evidence="4">Alpha/beta hydrolase fold domain-containing protein</fullName>
    </submittedName>
</protein>
<keyword evidence="5" id="KW-1185">Reference proteome</keyword>
<dbReference type="Gene3D" id="3.40.50.1820">
    <property type="entry name" value="alpha/beta hydrolase"/>
    <property type="match status" value="1"/>
</dbReference>
<feature type="signal peptide" evidence="2">
    <location>
        <begin position="1"/>
        <end position="33"/>
    </location>
</feature>
<dbReference type="SUPFAM" id="SSF53474">
    <property type="entry name" value="alpha/beta-Hydrolases"/>
    <property type="match status" value="1"/>
</dbReference>
<dbReference type="InterPro" id="IPR050300">
    <property type="entry name" value="GDXG_lipolytic_enzyme"/>
</dbReference>
<keyword evidence="1 4" id="KW-0378">Hydrolase</keyword>
<dbReference type="PANTHER" id="PTHR48081">
    <property type="entry name" value="AB HYDROLASE SUPERFAMILY PROTEIN C4A8.06C"/>
    <property type="match status" value="1"/>
</dbReference>
<name>A0A844T5I5_9BRAD</name>
<dbReference type="InterPro" id="IPR029058">
    <property type="entry name" value="AB_hydrolase_fold"/>
</dbReference>
<comment type="caution">
    <text evidence="4">The sequence shown here is derived from an EMBL/GenBank/DDBJ whole genome shotgun (WGS) entry which is preliminary data.</text>
</comment>
<feature type="domain" description="BD-FAE-like" evidence="3">
    <location>
        <begin position="95"/>
        <end position="201"/>
    </location>
</feature>
<dbReference type="AlphaFoldDB" id="A0A844T5I5"/>
<evidence type="ECO:0000313" key="5">
    <source>
        <dbReference type="Proteomes" id="UP000436468"/>
    </source>
</evidence>
<feature type="chain" id="PRO_5032645977" evidence="2">
    <location>
        <begin position="34"/>
        <end position="330"/>
    </location>
</feature>
<dbReference type="GO" id="GO:0016787">
    <property type="term" value="F:hydrolase activity"/>
    <property type="evidence" value="ECO:0007669"/>
    <property type="project" value="UniProtKB-KW"/>
</dbReference>
<evidence type="ECO:0000256" key="2">
    <source>
        <dbReference type="SAM" id="SignalP"/>
    </source>
</evidence>
<evidence type="ECO:0000313" key="4">
    <source>
        <dbReference type="EMBL" id="MVT69910.1"/>
    </source>
</evidence>
<dbReference type="EMBL" id="WQNF01000035">
    <property type="protein sequence ID" value="MVT69910.1"/>
    <property type="molecule type" value="Genomic_DNA"/>
</dbReference>
<dbReference type="InterPro" id="IPR049492">
    <property type="entry name" value="BD-FAE-like_dom"/>
</dbReference>
<keyword evidence="2" id="KW-0732">Signal</keyword>
<proteinExistence type="predicted"/>
<dbReference type="PANTHER" id="PTHR48081:SF33">
    <property type="entry name" value="KYNURENINE FORMAMIDASE"/>
    <property type="match status" value="1"/>
</dbReference>
<gene>
    <name evidence="4" type="ORF">GPL21_33015</name>
</gene>
<reference evidence="4 5" key="1">
    <citation type="submission" date="2019-12" db="EMBL/GenBank/DDBJ databases">
        <title>Draft genome sequences Bradyrhizobium cajani AMBPC1010, Bradyrhizobium pachyrhizi AMBPC1040 and Bradyrhizobium yuanmingense ALSPC3051, three plant growth promoting strains isolated from nodules of Cajanus cajan L. in Dominican Republic.</title>
        <authorList>
            <person name="Flores-Felix J.D."/>
            <person name="Araujo J."/>
            <person name="Diaz-Alcantara C."/>
            <person name="Gonzalez-Andres F."/>
            <person name="Velazquez E."/>
        </authorList>
    </citation>
    <scope>NUCLEOTIDE SEQUENCE [LARGE SCALE GENOMIC DNA]</scope>
    <source>
        <strain evidence="4 5">1040</strain>
    </source>
</reference>